<dbReference type="SMART" id="SM00233">
    <property type="entry name" value="PH"/>
    <property type="match status" value="1"/>
</dbReference>
<proteinExistence type="inferred from homology"/>
<feature type="region of interest" description="Disordered" evidence="7">
    <location>
        <begin position="527"/>
        <end position="549"/>
    </location>
</feature>
<accession>A0ABM3M4G7</accession>
<dbReference type="InterPro" id="IPR001849">
    <property type="entry name" value="PH_domain"/>
</dbReference>
<evidence type="ECO:0000259" key="9">
    <source>
        <dbReference type="PROSITE" id="PS50003"/>
    </source>
</evidence>
<feature type="transmembrane region" description="Helical" evidence="8">
    <location>
        <begin position="1046"/>
        <end position="1065"/>
    </location>
</feature>
<dbReference type="InterPro" id="IPR011993">
    <property type="entry name" value="PH-like_dom_sf"/>
</dbReference>
<sequence>MSSSPAIEASTPTATPSSPALRAPEYHFHTSTPNYLKKQHQPLSVVLSGTAPSTPPIYGEPTLTPPPRSPGAPLATPASGDVRVHPPDGTSSDKSSETAVGGIPRTPSAALSRKESYKAQRQHYRKEKKRAASALLHSIEDPSVVVLADWLKVRGSLKSWTKLWCVLKPGLLLLYKSPKAKRSHWVGTVLLTSCQVIERPSKKDGFCFKLYHPLEQSIWAPRGPHNETIGAVVQPLPTAHLIFRAPSQTAGHCWLDGLELALRCSNAMLRCSRSRPEQAVEDAPATQTNISHEELEKHFNEHAVLKAPYYSTCSSPSPLLSTHHYSPKNRHAYFDAKLDVFKNGKSRSAASSPFKIDLAKCFELKKLALGEKFQEWSSPSLIEENLAKIFPKRRSSTPSAAKPSCSPKRISEFRKSVKTDSENDVPHELSRNGRESEVLFSSPENFLITKTAPSVEQFGSMPVDMTSSSDDIQNCRSTPYHKKFSLINYDRLPSASFDADQTLRRDNRYSAQDVYIAGKILSGELAGAASDTDSEGSRPGMQELQVQDPGARKREILSRIHSCYAEDPDTETGAAGELVEEVAEENKSLLWFLLKQVRPGMDLSKVVLPTFILEPRSFLDKLSDNYYHADLLTRAQSSEDPYQRFKGVLKWYLSGLYRKPKGLKKPYNPVLGETFRCCWQHADNETYTYYIAEQVSHHPPVSAFYISNRKDGFVIEGSLLAKSKFYGNSTSAILEGCARIHLLNWRETYVTTAPYAHCRGIVMGTLSMELGGKIHVICQETGYQADVEFKLRPFLGGSDQTNAISGRIKKGKETVASIEGYWDGKIDIKDKKTGESNLLDVALLKEQRLPRFLMRLDKQQEWESQRLWIKVSEAIHNEDQIVATEQKTIIEEAQRARARNLVTPWTPRLFHRDSGSPLPEGITDQGWKYNHCNTNPWQAEEVIEYEDDFVVTSARSAPARATGERIRELAQRSDSDSHDDLARRSKTSTRTLKQTLFAIDASLREQTLALERLTRTVDSMSEGQRAAAFRPQNVGRMPTSSHSWDLFGGFVLAMVLQALLNWIFYHKD</sequence>
<evidence type="ECO:0000256" key="7">
    <source>
        <dbReference type="SAM" id="MobiDB-lite"/>
    </source>
</evidence>
<feature type="region of interest" description="Disordered" evidence="7">
    <location>
        <begin position="1"/>
        <end position="124"/>
    </location>
</feature>
<keyword evidence="2 6" id="KW-0813">Transport</keyword>
<name>A0ABM3M4G7_BICAN</name>
<feature type="compositionally biased region" description="Basic and acidic residues" evidence="7">
    <location>
        <begin position="409"/>
        <end position="434"/>
    </location>
</feature>
<dbReference type="SUPFAM" id="SSF144000">
    <property type="entry name" value="Oxysterol-binding protein-like"/>
    <property type="match status" value="1"/>
</dbReference>
<reference evidence="11" key="1">
    <citation type="submission" date="2025-08" db="UniProtKB">
        <authorList>
            <consortium name="RefSeq"/>
        </authorList>
    </citation>
    <scope>IDENTIFICATION</scope>
</reference>
<evidence type="ECO:0000313" key="11">
    <source>
        <dbReference type="RefSeq" id="XP_052746375.1"/>
    </source>
</evidence>
<dbReference type="PROSITE" id="PS01013">
    <property type="entry name" value="OSBP"/>
    <property type="match status" value="1"/>
</dbReference>
<comment type="similarity">
    <text evidence="1 5">Belongs to the OSBP family.</text>
</comment>
<dbReference type="InterPro" id="IPR037239">
    <property type="entry name" value="OSBP_sf"/>
</dbReference>
<evidence type="ECO:0000256" key="1">
    <source>
        <dbReference type="ARBA" id="ARBA00008842"/>
    </source>
</evidence>
<dbReference type="PROSITE" id="PS50003">
    <property type="entry name" value="PH_DOMAIN"/>
    <property type="match status" value="1"/>
</dbReference>
<feature type="domain" description="PH" evidence="9">
    <location>
        <begin position="144"/>
        <end position="263"/>
    </location>
</feature>
<feature type="compositionally biased region" description="Low complexity" evidence="7">
    <location>
        <begin position="1"/>
        <end position="23"/>
    </location>
</feature>
<keyword evidence="8" id="KW-0472">Membrane</keyword>
<dbReference type="Proteomes" id="UP001652582">
    <property type="component" value="Chromosome 27"/>
</dbReference>
<dbReference type="InterPro" id="IPR000648">
    <property type="entry name" value="Oxysterol-bd"/>
</dbReference>
<dbReference type="Gene3D" id="3.30.70.3490">
    <property type="match status" value="1"/>
</dbReference>
<protein>
    <recommendedName>
        <fullName evidence="6">Oxysterol-binding protein</fullName>
    </recommendedName>
</protein>
<organism evidence="10 11">
    <name type="scientific">Bicyclus anynana</name>
    <name type="common">Squinting bush brown butterfly</name>
    <dbReference type="NCBI Taxonomy" id="110368"/>
    <lineage>
        <taxon>Eukaryota</taxon>
        <taxon>Metazoa</taxon>
        <taxon>Ecdysozoa</taxon>
        <taxon>Arthropoda</taxon>
        <taxon>Hexapoda</taxon>
        <taxon>Insecta</taxon>
        <taxon>Pterygota</taxon>
        <taxon>Neoptera</taxon>
        <taxon>Endopterygota</taxon>
        <taxon>Lepidoptera</taxon>
        <taxon>Glossata</taxon>
        <taxon>Ditrysia</taxon>
        <taxon>Papilionoidea</taxon>
        <taxon>Nymphalidae</taxon>
        <taxon>Satyrinae</taxon>
        <taxon>Satyrini</taxon>
        <taxon>Mycalesina</taxon>
        <taxon>Bicyclus</taxon>
    </lineage>
</organism>
<feature type="region of interest" description="Disordered" evidence="7">
    <location>
        <begin position="393"/>
        <end position="434"/>
    </location>
</feature>
<dbReference type="InterPro" id="IPR018494">
    <property type="entry name" value="Oxysterol-bd_CS"/>
</dbReference>
<dbReference type="CDD" id="cd13286">
    <property type="entry name" value="PH_OPR5_ORP8"/>
    <property type="match status" value="1"/>
</dbReference>
<evidence type="ECO:0000256" key="6">
    <source>
        <dbReference type="RuleBase" id="RU003845"/>
    </source>
</evidence>
<evidence type="ECO:0000256" key="5">
    <source>
        <dbReference type="RuleBase" id="RU003844"/>
    </source>
</evidence>
<keyword evidence="10" id="KW-1185">Reference proteome</keyword>
<gene>
    <name evidence="11" type="primary">LOC112053781</name>
</gene>
<dbReference type="PANTHER" id="PTHR10972">
    <property type="entry name" value="OXYSTEROL-BINDING PROTEIN-RELATED"/>
    <property type="match status" value="1"/>
</dbReference>
<dbReference type="Gene3D" id="2.30.29.30">
    <property type="entry name" value="Pleckstrin-homology domain (PH domain)/Phosphotyrosine-binding domain (PTB)"/>
    <property type="match status" value="1"/>
</dbReference>
<evidence type="ECO:0000256" key="3">
    <source>
        <dbReference type="ARBA" id="ARBA00023055"/>
    </source>
</evidence>
<keyword evidence="3 6" id="KW-0445">Lipid transport</keyword>
<keyword evidence="8" id="KW-0812">Transmembrane</keyword>
<evidence type="ECO:0000256" key="8">
    <source>
        <dbReference type="SAM" id="Phobius"/>
    </source>
</evidence>
<dbReference type="Gene3D" id="2.40.160.120">
    <property type="match status" value="1"/>
</dbReference>
<evidence type="ECO:0000256" key="2">
    <source>
        <dbReference type="ARBA" id="ARBA00022448"/>
    </source>
</evidence>
<evidence type="ECO:0000256" key="4">
    <source>
        <dbReference type="ARBA" id="ARBA00023121"/>
    </source>
</evidence>
<evidence type="ECO:0000313" key="10">
    <source>
        <dbReference type="Proteomes" id="UP001652582"/>
    </source>
</evidence>
<dbReference type="Pfam" id="PF01237">
    <property type="entry name" value="Oxysterol_BP"/>
    <property type="match status" value="1"/>
</dbReference>
<feature type="region of interest" description="Disordered" evidence="7">
    <location>
        <begin position="960"/>
        <end position="985"/>
    </location>
</feature>
<keyword evidence="8" id="KW-1133">Transmembrane helix</keyword>
<dbReference type="Pfam" id="PF00169">
    <property type="entry name" value="PH"/>
    <property type="match status" value="1"/>
</dbReference>
<dbReference type="SUPFAM" id="SSF50729">
    <property type="entry name" value="PH domain-like"/>
    <property type="match status" value="1"/>
</dbReference>
<dbReference type="RefSeq" id="XP_052746375.1">
    <property type="nucleotide sequence ID" value="XM_052890415.1"/>
</dbReference>
<dbReference type="Gene3D" id="1.10.287.2720">
    <property type="match status" value="1"/>
</dbReference>
<dbReference type="GeneID" id="112053781"/>
<feature type="compositionally biased region" description="Basic and acidic residues" evidence="7">
    <location>
        <begin position="962"/>
        <end position="983"/>
    </location>
</feature>
<keyword evidence="4" id="KW-0446">Lipid-binding</keyword>
<dbReference type="PANTHER" id="PTHR10972:SF102">
    <property type="entry name" value="OXYSTEROL-BINDING PROTEIN"/>
    <property type="match status" value="1"/>
</dbReference>